<keyword evidence="2" id="KW-0805">Transcription regulation</keyword>
<dbReference type="InterPro" id="IPR013325">
    <property type="entry name" value="RNA_pol_sigma_r2"/>
</dbReference>
<feature type="domain" description="RNA polymerase sigma-70 region 2" evidence="6">
    <location>
        <begin position="10"/>
        <end position="78"/>
    </location>
</feature>
<evidence type="ECO:0000256" key="4">
    <source>
        <dbReference type="ARBA" id="ARBA00023125"/>
    </source>
</evidence>
<dbReference type="InterPro" id="IPR039425">
    <property type="entry name" value="RNA_pol_sigma-70-like"/>
</dbReference>
<dbReference type="Gene3D" id="1.10.1740.10">
    <property type="match status" value="1"/>
</dbReference>
<comment type="similarity">
    <text evidence="1">Belongs to the sigma-70 factor family. ECF subfamily.</text>
</comment>
<evidence type="ECO:0000256" key="3">
    <source>
        <dbReference type="ARBA" id="ARBA00023082"/>
    </source>
</evidence>
<keyword evidence="4" id="KW-0238">DNA-binding</keyword>
<dbReference type="GO" id="GO:0006352">
    <property type="term" value="P:DNA-templated transcription initiation"/>
    <property type="evidence" value="ECO:0007669"/>
    <property type="project" value="InterPro"/>
</dbReference>
<sequence length="195" mass="23208">MSAALTYEELVVPHLEDLRKYCYFLTNSKWDGEDLCQEALLKSLIYFLHSEPRLDVKPFLIRVARNLWIDDCRAKKRRQRAGLHHFASCYTDTNYAEVRGTMEWLSERLPSRNIEMWLLSEYFGYTMQEISDELDSSVPAVKSVLFRTRGLIRMHKELSQRKETKDRKPPRQAVNWEVERWSRAVIADRPHMILN</sequence>
<proteinExistence type="inferred from homology"/>
<keyword evidence="8" id="KW-1185">Reference proteome</keyword>
<dbReference type="AlphaFoldDB" id="A0A398CQL2"/>
<dbReference type="Gene3D" id="1.10.10.10">
    <property type="entry name" value="Winged helix-like DNA-binding domain superfamily/Winged helix DNA-binding domain"/>
    <property type="match status" value="1"/>
</dbReference>
<evidence type="ECO:0000259" key="6">
    <source>
        <dbReference type="Pfam" id="PF04542"/>
    </source>
</evidence>
<dbReference type="GO" id="GO:0016987">
    <property type="term" value="F:sigma factor activity"/>
    <property type="evidence" value="ECO:0007669"/>
    <property type="project" value="UniProtKB-KW"/>
</dbReference>
<dbReference type="GO" id="GO:0003677">
    <property type="term" value="F:DNA binding"/>
    <property type="evidence" value="ECO:0007669"/>
    <property type="project" value="UniProtKB-KW"/>
</dbReference>
<dbReference type="EMBL" id="QXJM01000023">
    <property type="protein sequence ID" value="RIE04823.1"/>
    <property type="molecule type" value="Genomic_DNA"/>
</dbReference>
<keyword evidence="5" id="KW-0804">Transcription</keyword>
<gene>
    <name evidence="7" type="ORF">D3H35_04975</name>
</gene>
<evidence type="ECO:0000256" key="2">
    <source>
        <dbReference type="ARBA" id="ARBA00023015"/>
    </source>
</evidence>
<organism evidence="7 8">
    <name type="scientific">Cohnella faecalis</name>
    <dbReference type="NCBI Taxonomy" id="2315694"/>
    <lineage>
        <taxon>Bacteria</taxon>
        <taxon>Bacillati</taxon>
        <taxon>Bacillota</taxon>
        <taxon>Bacilli</taxon>
        <taxon>Bacillales</taxon>
        <taxon>Paenibacillaceae</taxon>
        <taxon>Cohnella</taxon>
    </lineage>
</organism>
<dbReference type="PANTHER" id="PTHR43133:SF8">
    <property type="entry name" value="RNA POLYMERASE SIGMA FACTOR HI_1459-RELATED"/>
    <property type="match status" value="1"/>
</dbReference>
<protein>
    <submittedName>
        <fullName evidence="7">RNA polymerase sigma factor</fullName>
    </submittedName>
</protein>
<dbReference type="PANTHER" id="PTHR43133">
    <property type="entry name" value="RNA POLYMERASE ECF-TYPE SIGMA FACTO"/>
    <property type="match status" value="1"/>
</dbReference>
<dbReference type="SUPFAM" id="SSF88659">
    <property type="entry name" value="Sigma3 and sigma4 domains of RNA polymerase sigma factors"/>
    <property type="match status" value="1"/>
</dbReference>
<name>A0A398CQL2_9BACL</name>
<dbReference type="InterPro" id="IPR007627">
    <property type="entry name" value="RNA_pol_sigma70_r2"/>
</dbReference>
<keyword evidence="3" id="KW-0731">Sigma factor</keyword>
<dbReference type="Proteomes" id="UP000266340">
    <property type="component" value="Unassembled WGS sequence"/>
</dbReference>
<dbReference type="NCBIfam" id="TIGR02937">
    <property type="entry name" value="sigma70-ECF"/>
    <property type="match status" value="1"/>
</dbReference>
<dbReference type="SUPFAM" id="SSF88946">
    <property type="entry name" value="Sigma2 domain of RNA polymerase sigma factors"/>
    <property type="match status" value="1"/>
</dbReference>
<dbReference type="InterPro" id="IPR014284">
    <property type="entry name" value="RNA_pol_sigma-70_dom"/>
</dbReference>
<dbReference type="RefSeq" id="WP_119148023.1">
    <property type="nucleotide sequence ID" value="NZ_JBHSOV010000005.1"/>
</dbReference>
<dbReference type="InterPro" id="IPR036388">
    <property type="entry name" value="WH-like_DNA-bd_sf"/>
</dbReference>
<evidence type="ECO:0000313" key="8">
    <source>
        <dbReference type="Proteomes" id="UP000266340"/>
    </source>
</evidence>
<evidence type="ECO:0000256" key="5">
    <source>
        <dbReference type="ARBA" id="ARBA00023163"/>
    </source>
</evidence>
<reference evidence="7 8" key="1">
    <citation type="submission" date="2018-09" db="EMBL/GenBank/DDBJ databases">
        <title>Cohnella cavernae sp. nov., isolated from a karst cave.</title>
        <authorList>
            <person name="Zhu H."/>
        </authorList>
    </citation>
    <scope>NUCLEOTIDE SEQUENCE [LARGE SCALE GENOMIC DNA]</scope>
    <source>
        <strain evidence="7 8">K2E09-144</strain>
    </source>
</reference>
<accession>A0A398CQL2</accession>
<evidence type="ECO:0000256" key="1">
    <source>
        <dbReference type="ARBA" id="ARBA00010641"/>
    </source>
</evidence>
<comment type="caution">
    <text evidence="7">The sequence shown here is derived from an EMBL/GenBank/DDBJ whole genome shotgun (WGS) entry which is preliminary data.</text>
</comment>
<dbReference type="InterPro" id="IPR013324">
    <property type="entry name" value="RNA_pol_sigma_r3/r4-like"/>
</dbReference>
<evidence type="ECO:0000313" key="7">
    <source>
        <dbReference type="EMBL" id="RIE04823.1"/>
    </source>
</evidence>
<dbReference type="OrthoDB" id="2381154at2"/>
<dbReference type="Pfam" id="PF04542">
    <property type="entry name" value="Sigma70_r2"/>
    <property type="match status" value="1"/>
</dbReference>